<name>A0A8X8ZVL4_SALSN</name>
<keyword evidence="2" id="KW-1185">Reference proteome</keyword>
<reference evidence="1" key="1">
    <citation type="submission" date="2018-01" db="EMBL/GenBank/DDBJ databases">
        <authorList>
            <person name="Mao J.F."/>
        </authorList>
    </citation>
    <scope>NUCLEOTIDE SEQUENCE</scope>
    <source>
        <strain evidence="1">Huo1</strain>
        <tissue evidence="1">Leaf</tissue>
    </source>
</reference>
<organism evidence="1">
    <name type="scientific">Salvia splendens</name>
    <name type="common">Scarlet sage</name>
    <dbReference type="NCBI Taxonomy" id="180675"/>
    <lineage>
        <taxon>Eukaryota</taxon>
        <taxon>Viridiplantae</taxon>
        <taxon>Streptophyta</taxon>
        <taxon>Embryophyta</taxon>
        <taxon>Tracheophyta</taxon>
        <taxon>Spermatophyta</taxon>
        <taxon>Magnoliopsida</taxon>
        <taxon>eudicotyledons</taxon>
        <taxon>Gunneridae</taxon>
        <taxon>Pentapetalae</taxon>
        <taxon>asterids</taxon>
        <taxon>lamiids</taxon>
        <taxon>Lamiales</taxon>
        <taxon>Lamiaceae</taxon>
        <taxon>Nepetoideae</taxon>
        <taxon>Mentheae</taxon>
        <taxon>Salviinae</taxon>
        <taxon>Salvia</taxon>
        <taxon>Salvia subgen. Calosphace</taxon>
        <taxon>core Calosphace</taxon>
    </lineage>
</organism>
<reference evidence="1" key="2">
    <citation type="submission" date="2020-08" db="EMBL/GenBank/DDBJ databases">
        <title>Plant Genome Project.</title>
        <authorList>
            <person name="Zhang R.-G."/>
        </authorList>
    </citation>
    <scope>NUCLEOTIDE SEQUENCE</scope>
    <source>
        <strain evidence="1">Huo1</strain>
        <tissue evidence="1">Leaf</tissue>
    </source>
</reference>
<dbReference type="EMBL" id="PNBA02000007">
    <property type="protein sequence ID" value="KAG6418211.1"/>
    <property type="molecule type" value="Genomic_DNA"/>
</dbReference>
<evidence type="ECO:0000313" key="1">
    <source>
        <dbReference type="EMBL" id="KAG6418211.1"/>
    </source>
</evidence>
<dbReference type="Proteomes" id="UP000298416">
    <property type="component" value="Unassembled WGS sequence"/>
</dbReference>
<protein>
    <submittedName>
        <fullName evidence="1">Uncharacterized protein</fullName>
    </submittedName>
</protein>
<gene>
    <name evidence="1" type="ORF">SASPL_120411</name>
</gene>
<dbReference type="AlphaFoldDB" id="A0A8X8ZVL4"/>
<proteinExistence type="predicted"/>
<accession>A0A8X8ZVL4</accession>
<sequence length="51" mass="5367">MGGELSQAYGLLGLGLLTFASMKLGLPTIRGEVPKDTGLPTFPTIEVLLCF</sequence>
<evidence type="ECO:0000313" key="2">
    <source>
        <dbReference type="Proteomes" id="UP000298416"/>
    </source>
</evidence>
<comment type="caution">
    <text evidence="1">The sequence shown here is derived from an EMBL/GenBank/DDBJ whole genome shotgun (WGS) entry which is preliminary data.</text>
</comment>